<organism evidence="1 3">
    <name type="scientific">Methanoculleus marisnigri</name>
    <dbReference type="NCBI Taxonomy" id="2198"/>
    <lineage>
        <taxon>Archaea</taxon>
        <taxon>Methanobacteriati</taxon>
        <taxon>Methanobacteriota</taxon>
        <taxon>Stenosarchaea group</taxon>
        <taxon>Methanomicrobia</taxon>
        <taxon>Methanomicrobiales</taxon>
        <taxon>Methanomicrobiaceae</taxon>
        <taxon>Methanoculleus</taxon>
    </lineage>
</organism>
<evidence type="ECO:0000313" key="3">
    <source>
        <dbReference type="Proteomes" id="UP000054323"/>
    </source>
</evidence>
<dbReference type="Pfam" id="PF03683">
    <property type="entry name" value="UPF0175"/>
    <property type="match status" value="1"/>
</dbReference>
<dbReference type="PATRIC" id="fig|2198.3.peg.1376"/>
<dbReference type="EMBL" id="LGHE01000176">
    <property type="protein sequence ID" value="KUL00374.1"/>
    <property type="molecule type" value="Genomic_DNA"/>
</dbReference>
<reference evidence="3 4" key="2">
    <citation type="journal article" date="2015" name="MBio">
        <title>Genome-Resolved Metagenomic Analysis Reveals Roles for Candidate Phyla and Other Microbial Community Members in Biogeochemical Transformations in Oil Reservoirs.</title>
        <authorList>
            <person name="Hu P."/>
            <person name="Tom L."/>
            <person name="Singh A."/>
            <person name="Thomas B.C."/>
            <person name="Baker B.J."/>
            <person name="Piceno Y.M."/>
            <person name="Andersen G.L."/>
            <person name="Banfield J.F."/>
        </authorList>
    </citation>
    <scope>NUCLEOTIDE SEQUENCE [LARGE SCALE GENOMIC DNA]</scope>
</reference>
<proteinExistence type="predicted"/>
<accession>A0A117LQ64</accession>
<gene>
    <name evidence="1" type="ORF">XD82_1146</name>
    <name evidence="2" type="ORF">XE10_1446</name>
</gene>
<reference evidence="1" key="1">
    <citation type="journal article" date="2015" name="MBio">
        <title>Genome-resolved metagenomic analysis reveals roles for candidate phyla and other microbial community members in biogeochemical transformations in oil reservoirs.</title>
        <authorList>
            <person name="Hu P."/>
            <person name="Tom L."/>
            <person name="Singh A."/>
            <person name="Thomas B.C."/>
            <person name="Baker B.J."/>
            <person name="Piceno Y.M."/>
            <person name="Andersen G.L."/>
            <person name="Banfield J.F."/>
        </authorList>
    </citation>
    <scope>NUCLEOTIDE SEQUENCE [LARGE SCALE GENOMIC DNA]</scope>
    <source>
        <strain evidence="1">62_101</strain>
        <strain evidence="2">63_41</strain>
    </source>
</reference>
<sequence length="72" mass="8034">MSDVTIMVPRDKRPALRLPPDAIQAALQQELALALYQRGILSSGKACALAGMNRREWETIAWRTEDPVALCR</sequence>
<comment type="caution">
    <text evidence="1">The sequence shown here is derived from an EMBL/GenBank/DDBJ whole genome shotgun (WGS) entry which is preliminary data.</text>
</comment>
<name>A0A117LQ64_9EURY</name>
<protein>
    <submittedName>
        <fullName evidence="1">Uncharacterized protein</fullName>
    </submittedName>
</protein>
<evidence type="ECO:0000313" key="4">
    <source>
        <dbReference type="Proteomes" id="UP000054598"/>
    </source>
</evidence>
<dbReference type="Proteomes" id="UP000054323">
    <property type="component" value="Unassembled WGS sequence"/>
</dbReference>
<dbReference type="InterPro" id="IPR005368">
    <property type="entry name" value="UPF0175"/>
</dbReference>
<evidence type="ECO:0000313" key="1">
    <source>
        <dbReference type="EMBL" id="KUK61375.1"/>
    </source>
</evidence>
<dbReference type="Proteomes" id="UP000054598">
    <property type="component" value="Unassembled WGS sequence"/>
</dbReference>
<evidence type="ECO:0000313" key="2">
    <source>
        <dbReference type="EMBL" id="KUL00374.1"/>
    </source>
</evidence>
<dbReference type="AlphaFoldDB" id="A0A117LQ64"/>
<dbReference type="EMBL" id="LGGD01000138">
    <property type="protein sequence ID" value="KUK61375.1"/>
    <property type="molecule type" value="Genomic_DNA"/>
</dbReference>